<name>A0AAD4QLV1_9AGAM</name>
<evidence type="ECO:0000313" key="1">
    <source>
        <dbReference type="EMBL" id="KAI0297454.1"/>
    </source>
</evidence>
<comment type="caution">
    <text evidence="1">The sequence shown here is derived from an EMBL/GenBank/DDBJ whole genome shotgun (WGS) entry which is preliminary data.</text>
</comment>
<dbReference type="EMBL" id="WTXG01000037">
    <property type="protein sequence ID" value="KAI0297454.1"/>
    <property type="molecule type" value="Genomic_DNA"/>
</dbReference>
<evidence type="ECO:0000313" key="2">
    <source>
        <dbReference type="Proteomes" id="UP001203297"/>
    </source>
</evidence>
<protein>
    <submittedName>
        <fullName evidence="1">Uncharacterized protein</fullName>
    </submittedName>
</protein>
<dbReference type="Proteomes" id="UP001203297">
    <property type="component" value="Unassembled WGS sequence"/>
</dbReference>
<gene>
    <name evidence="1" type="ORF">B0F90DRAFT_1739462</name>
</gene>
<keyword evidence="2" id="KW-1185">Reference proteome</keyword>
<reference evidence="1" key="1">
    <citation type="journal article" date="2022" name="New Phytol.">
        <title>Evolutionary transition to the ectomycorrhizal habit in the genomes of a hyperdiverse lineage of mushroom-forming fungi.</title>
        <authorList>
            <person name="Looney B."/>
            <person name="Miyauchi S."/>
            <person name="Morin E."/>
            <person name="Drula E."/>
            <person name="Courty P.E."/>
            <person name="Kohler A."/>
            <person name="Kuo A."/>
            <person name="LaButti K."/>
            <person name="Pangilinan J."/>
            <person name="Lipzen A."/>
            <person name="Riley R."/>
            <person name="Andreopoulos W."/>
            <person name="He G."/>
            <person name="Johnson J."/>
            <person name="Nolan M."/>
            <person name="Tritt A."/>
            <person name="Barry K.W."/>
            <person name="Grigoriev I.V."/>
            <person name="Nagy L.G."/>
            <person name="Hibbett D."/>
            <person name="Henrissat B."/>
            <person name="Matheny P.B."/>
            <person name="Labbe J."/>
            <person name="Martin F.M."/>
        </authorList>
    </citation>
    <scope>NUCLEOTIDE SEQUENCE</scope>
    <source>
        <strain evidence="1">BPL690</strain>
    </source>
</reference>
<proteinExistence type="predicted"/>
<organism evidence="1 2">
    <name type="scientific">Multifurca ochricompacta</name>
    <dbReference type="NCBI Taxonomy" id="376703"/>
    <lineage>
        <taxon>Eukaryota</taxon>
        <taxon>Fungi</taxon>
        <taxon>Dikarya</taxon>
        <taxon>Basidiomycota</taxon>
        <taxon>Agaricomycotina</taxon>
        <taxon>Agaricomycetes</taxon>
        <taxon>Russulales</taxon>
        <taxon>Russulaceae</taxon>
        <taxon>Multifurca</taxon>
    </lineage>
</organism>
<sequence>MIFGCSMISYHWVTFTTVQVLHHETGNTVLNLATCFNPTPCSILCHIRLLTIQPFSFKS</sequence>
<accession>A0AAD4QLV1</accession>
<dbReference type="AlphaFoldDB" id="A0AAD4QLV1"/>